<dbReference type="EMBL" id="CM000847">
    <property type="protein sequence ID" value="KRH16874.1"/>
    <property type="molecule type" value="Genomic_DNA"/>
</dbReference>
<protein>
    <submittedName>
        <fullName evidence="1 2">Uncharacterized protein</fullName>
    </submittedName>
</protein>
<dbReference type="Gramene" id="KRH16874">
    <property type="protein sequence ID" value="KRH16874"/>
    <property type="gene ID" value="GLYMA_14G183200"/>
</dbReference>
<proteinExistence type="predicted"/>
<gene>
    <name evidence="1" type="ORF">GLYMA_14G183200</name>
</gene>
<organism evidence="1">
    <name type="scientific">Glycine max</name>
    <name type="common">Soybean</name>
    <name type="synonym">Glycine hispida</name>
    <dbReference type="NCBI Taxonomy" id="3847"/>
    <lineage>
        <taxon>Eukaryota</taxon>
        <taxon>Viridiplantae</taxon>
        <taxon>Streptophyta</taxon>
        <taxon>Embryophyta</taxon>
        <taxon>Tracheophyta</taxon>
        <taxon>Spermatophyta</taxon>
        <taxon>Magnoliopsida</taxon>
        <taxon>eudicotyledons</taxon>
        <taxon>Gunneridae</taxon>
        <taxon>Pentapetalae</taxon>
        <taxon>rosids</taxon>
        <taxon>fabids</taxon>
        <taxon>Fabales</taxon>
        <taxon>Fabaceae</taxon>
        <taxon>Papilionoideae</taxon>
        <taxon>50 kb inversion clade</taxon>
        <taxon>NPAAA clade</taxon>
        <taxon>indigoferoid/millettioid clade</taxon>
        <taxon>Phaseoleae</taxon>
        <taxon>Glycine</taxon>
        <taxon>Glycine subgen. Soja</taxon>
    </lineage>
</organism>
<reference evidence="2" key="2">
    <citation type="submission" date="2018-02" db="UniProtKB">
        <authorList>
            <consortium name="EnsemblPlants"/>
        </authorList>
    </citation>
    <scope>IDENTIFICATION</scope>
    <source>
        <strain evidence="2">Williams 82</strain>
    </source>
</reference>
<evidence type="ECO:0000313" key="2">
    <source>
        <dbReference type="EnsemblPlants" id="KRH16874"/>
    </source>
</evidence>
<dbReference type="ExpressionAtlas" id="A0A0R0GER4">
    <property type="expression patterns" value="baseline and differential"/>
</dbReference>
<evidence type="ECO:0000313" key="1">
    <source>
        <dbReference type="EMBL" id="KRH16874.1"/>
    </source>
</evidence>
<sequence>MNYKSKSYMQYRIQNAYTLKRRIGGFHYYHELFNIEYSVRQETSSFQNTFKKHPSYIQKIIMPNHTTQKVASDQ</sequence>
<evidence type="ECO:0000313" key="3">
    <source>
        <dbReference type="Proteomes" id="UP000008827"/>
    </source>
</evidence>
<reference evidence="1" key="3">
    <citation type="submission" date="2018-07" db="EMBL/GenBank/DDBJ databases">
        <title>WGS assembly of Glycine max.</title>
        <authorList>
            <person name="Schmutz J."/>
            <person name="Cannon S."/>
            <person name="Schlueter J."/>
            <person name="Ma J."/>
            <person name="Mitros T."/>
            <person name="Nelson W."/>
            <person name="Hyten D."/>
            <person name="Song Q."/>
            <person name="Thelen J."/>
            <person name="Cheng J."/>
            <person name="Xu D."/>
            <person name="Hellsten U."/>
            <person name="May G."/>
            <person name="Yu Y."/>
            <person name="Sakurai T."/>
            <person name="Umezawa T."/>
            <person name="Bhattacharyya M."/>
            <person name="Sandhu D."/>
            <person name="Valliyodan B."/>
            <person name="Lindquist E."/>
            <person name="Peto M."/>
            <person name="Grant D."/>
            <person name="Shu S."/>
            <person name="Goodstein D."/>
            <person name="Barry K."/>
            <person name="Futrell-Griggs M."/>
            <person name="Abernathy B."/>
            <person name="Du J."/>
            <person name="Tian Z."/>
            <person name="Zhu L."/>
            <person name="Gill N."/>
            <person name="Joshi T."/>
            <person name="Libault M."/>
            <person name="Sethuraman A."/>
            <person name="Zhang X."/>
            <person name="Shinozaki K."/>
            <person name="Nguyen H."/>
            <person name="Wing R."/>
            <person name="Cregan P."/>
            <person name="Specht J."/>
            <person name="Grimwood J."/>
            <person name="Rokhsar D."/>
            <person name="Stacey G."/>
            <person name="Shoemaker R."/>
            <person name="Jackson S."/>
        </authorList>
    </citation>
    <scope>NUCLEOTIDE SEQUENCE</scope>
    <source>
        <tissue evidence="1">Callus</tissue>
    </source>
</reference>
<dbReference type="InParanoid" id="A0A0R0GER4"/>
<dbReference type="EnsemblPlants" id="KRH16874">
    <property type="protein sequence ID" value="KRH16874"/>
    <property type="gene ID" value="GLYMA_14G183200"/>
</dbReference>
<keyword evidence="3" id="KW-1185">Reference proteome</keyword>
<name>A0A0R0GER4_SOYBN</name>
<dbReference type="Proteomes" id="UP000008827">
    <property type="component" value="Chromosome 14"/>
</dbReference>
<reference evidence="1 2" key="1">
    <citation type="journal article" date="2010" name="Nature">
        <title>Genome sequence of the palaeopolyploid soybean.</title>
        <authorList>
            <person name="Schmutz J."/>
            <person name="Cannon S.B."/>
            <person name="Schlueter J."/>
            <person name="Ma J."/>
            <person name="Mitros T."/>
            <person name="Nelson W."/>
            <person name="Hyten D.L."/>
            <person name="Song Q."/>
            <person name="Thelen J.J."/>
            <person name="Cheng J."/>
            <person name="Xu D."/>
            <person name="Hellsten U."/>
            <person name="May G.D."/>
            <person name="Yu Y."/>
            <person name="Sakurai T."/>
            <person name="Umezawa T."/>
            <person name="Bhattacharyya M.K."/>
            <person name="Sandhu D."/>
            <person name="Valliyodan B."/>
            <person name="Lindquist E."/>
            <person name="Peto M."/>
            <person name="Grant D."/>
            <person name="Shu S."/>
            <person name="Goodstein D."/>
            <person name="Barry K."/>
            <person name="Futrell-Griggs M."/>
            <person name="Abernathy B."/>
            <person name="Du J."/>
            <person name="Tian Z."/>
            <person name="Zhu L."/>
            <person name="Gill N."/>
            <person name="Joshi T."/>
            <person name="Libault M."/>
            <person name="Sethuraman A."/>
            <person name="Zhang X.-C."/>
            <person name="Shinozaki K."/>
            <person name="Nguyen H.T."/>
            <person name="Wing R.A."/>
            <person name="Cregan P."/>
            <person name="Specht J."/>
            <person name="Grimwood J."/>
            <person name="Rokhsar D."/>
            <person name="Stacey G."/>
            <person name="Shoemaker R.C."/>
            <person name="Jackson S.A."/>
        </authorList>
    </citation>
    <scope>NUCLEOTIDE SEQUENCE</scope>
    <source>
        <strain evidence="2">cv. Williams 82</strain>
        <tissue evidence="1">Callus</tissue>
    </source>
</reference>
<accession>A0A0R0GER4</accession>
<dbReference type="AlphaFoldDB" id="A0A0R0GER4"/>